<evidence type="ECO:0000313" key="2">
    <source>
        <dbReference type="EMBL" id="MFD1522318.1"/>
    </source>
</evidence>
<organism evidence="2 3">
    <name type="scientific">Pseudonocardia yunnanensis</name>
    <dbReference type="NCBI Taxonomy" id="58107"/>
    <lineage>
        <taxon>Bacteria</taxon>
        <taxon>Bacillati</taxon>
        <taxon>Actinomycetota</taxon>
        <taxon>Actinomycetes</taxon>
        <taxon>Pseudonocardiales</taxon>
        <taxon>Pseudonocardiaceae</taxon>
        <taxon>Pseudonocardia</taxon>
    </lineage>
</organism>
<dbReference type="RefSeq" id="WP_344723684.1">
    <property type="nucleotide sequence ID" value="NZ_BAAAUS010000023.1"/>
</dbReference>
<evidence type="ECO:0000256" key="1">
    <source>
        <dbReference type="SAM" id="MobiDB-lite"/>
    </source>
</evidence>
<dbReference type="Proteomes" id="UP001597114">
    <property type="component" value="Unassembled WGS sequence"/>
</dbReference>
<accession>A0ABW4F5I6</accession>
<dbReference type="EMBL" id="JBHUCO010000045">
    <property type="protein sequence ID" value="MFD1522318.1"/>
    <property type="molecule type" value="Genomic_DNA"/>
</dbReference>
<sequence>MRAAASATLFAFLGPFGTALDRDQLCRTLLTRARRTPIEVLLHFSVSTVARIGGLVRNAHRGNQRLTVAERKTVANVDRFLGGDWWHEPFRAISGIQDEGAATKAAMDVADRYCRDVGAQTGFHPVAFPVRPAPGRLPKYVLVLSPDHQQRRKVRLRRSSTWLARGASPCRLPSSPTRRLGRSRAGSAAAW</sequence>
<protein>
    <submittedName>
        <fullName evidence="2">Uncharacterized protein</fullName>
    </submittedName>
</protein>
<feature type="region of interest" description="Disordered" evidence="1">
    <location>
        <begin position="167"/>
        <end position="191"/>
    </location>
</feature>
<name>A0ABW4F5I6_9PSEU</name>
<comment type="caution">
    <text evidence="2">The sequence shown here is derived from an EMBL/GenBank/DDBJ whole genome shotgun (WGS) entry which is preliminary data.</text>
</comment>
<gene>
    <name evidence="2" type="ORF">ACFSJD_32805</name>
</gene>
<proteinExistence type="predicted"/>
<reference evidence="3" key="1">
    <citation type="journal article" date="2019" name="Int. J. Syst. Evol. Microbiol.">
        <title>The Global Catalogue of Microorganisms (GCM) 10K type strain sequencing project: providing services to taxonomists for standard genome sequencing and annotation.</title>
        <authorList>
            <consortium name="The Broad Institute Genomics Platform"/>
            <consortium name="The Broad Institute Genome Sequencing Center for Infectious Disease"/>
            <person name="Wu L."/>
            <person name="Ma J."/>
        </authorList>
    </citation>
    <scope>NUCLEOTIDE SEQUENCE [LARGE SCALE GENOMIC DNA]</scope>
    <source>
        <strain evidence="3">CCM 7043</strain>
    </source>
</reference>
<evidence type="ECO:0000313" key="3">
    <source>
        <dbReference type="Proteomes" id="UP001597114"/>
    </source>
</evidence>
<keyword evidence="3" id="KW-1185">Reference proteome</keyword>